<keyword evidence="6" id="KW-1185">Reference proteome</keyword>
<protein>
    <submittedName>
        <fullName evidence="5">OmpA family protein</fullName>
    </submittedName>
</protein>
<dbReference type="InterPro" id="IPR006665">
    <property type="entry name" value="OmpA-like"/>
</dbReference>
<name>A0ABU7JJ25_9GAMM</name>
<dbReference type="PANTHER" id="PTHR30329">
    <property type="entry name" value="STATOR ELEMENT OF FLAGELLAR MOTOR COMPLEX"/>
    <property type="match status" value="1"/>
</dbReference>
<evidence type="ECO:0000256" key="2">
    <source>
        <dbReference type="ARBA" id="ARBA00023136"/>
    </source>
</evidence>
<evidence type="ECO:0000256" key="3">
    <source>
        <dbReference type="PROSITE-ProRule" id="PRU00473"/>
    </source>
</evidence>
<dbReference type="PROSITE" id="PS51123">
    <property type="entry name" value="OMPA_2"/>
    <property type="match status" value="1"/>
</dbReference>
<dbReference type="SUPFAM" id="SSF103088">
    <property type="entry name" value="OmpA-like"/>
    <property type="match status" value="1"/>
</dbReference>
<dbReference type="RefSeq" id="WP_330088992.1">
    <property type="nucleotide sequence ID" value="NZ_JAUGZK010000015.1"/>
</dbReference>
<sequence>MKKLHSFYLLAMVILLLAGCQTSKGLSSQQVRVLVQEGFEPFGDEWVLNLSVLLLFGFDQDQLSAESTTEIHRLSKTLQQIGIKNLRIEGHADAMGDEEYNLQLSQRRADRVAEVFVRAGTPEQLLSTKGMGTAFPVASNQTAEGREQNRRVSIIVGPAF</sequence>
<dbReference type="PROSITE" id="PS51257">
    <property type="entry name" value="PROKAR_LIPOPROTEIN"/>
    <property type="match status" value="1"/>
</dbReference>
<comment type="caution">
    <text evidence="5">The sequence shown here is derived from an EMBL/GenBank/DDBJ whole genome shotgun (WGS) entry which is preliminary data.</text>
</comment>
<dbReference type="InterPro" id="IPR050330">
    <property type="entry name" value="Bact_OuterMem_StrucFunc"/>
</dbReference>
<proteinExistence type="predicted"/>
<keyword evidence="2 3" id="KW-0472">Membrane</keyword>
<evidence type="ECO:0000256" key="1">
    <source>
        <dbReference type="ARBA" id="ARBA00004442"/>
    </source>
</evidence>
<feature type="domain" description="OmpA-like" evidence="4">
    <location>
        <begin position="43"/>
        <end position="160"/>
    </location>
</feature>
<dbReference type="Pfam" id="PF00691">
    <property type="entry name" value="OmpA"/>
    <property type="match status" value="1"/>
</dbReference>
<reference evidence="5 6" key="1">
    <citation type="submission" date="2023-06" db="EMBL/GenBank/DDBJ databases">
        <title>Alkalimonas sp., MEB004 an alkaliphilic bacterium isolated from Lonar Lake, India.</title>
        <authorList>
            <person name="Joshi A."/>
            <person name="Thite S."/>
        </authorList>
    </citation>
    <scope>NUCLEOTIDE SEQUENCE [LARGE SCALE GENOMIC DNA]</scope>
    <source>
        <strain evidence="5 6">MEB004</strain>
    </source>
</reference>
<comment type="subcellular location">
    <subcellularLocation>
        <location evidence="1">Cell outer membrane</location>
    </subcellularLocation>
</comment>
<dbReference type="Proteomes" id="UP001339167">
    <property type="component" value="Unassembled WGS sequence"/>
</dbReference>
<dbReference type="PRINTS" id="PR01021">
    <property type="entry name" value="OMPADOMAIN"/>
</dbReference>
<dbReference type="InterPro" id="IPR036737">
    <property type="entry name" value="OmpA-like_sf"/>
</dbReference>
<evidence type="ECO:0000259" key="4">
    <source>
        <dbReference type="PROSITE" id="PS51123"/>
    </source>
</evidence>
<dbReference type="Gene3D" id="3.30.1330.60">
    <property type="entry name" value="OmpA-like domain"/>
    <property type="match status" value="1"/>
</dbReference>
<gene>
    <name evidence="5" type="ORF">QWF21_15690</name>
</gene>
<organism evidence="5 6">
    <name type="scientific">Alkalimonas mucilaginosa</name>
    <dbReference type="NCBI Taxonomy" id="3057676"/>
    <lineage>
        <taxon>Bacteria</taxon>
        <taxon>Pseudomonadati</taxon>
        <taxon>Pseudomonadota</taxon>
        <taxon>Gammaproteobacteria</taxon>
        <taxon>Alkalimonas</taxon>
    </lineage>
</organism>
<evidence type="ECO:0000313" key="5">
    <source>
        <dbReference type="EMBL" id="MEE2025680.1"/>
    </source>
</evidence>
<dbReference type="PANTHER" id="PTHR30329:SF17">
    <property type="entry name" value="LIPOPROTEIN YFIB-RELATED"/>
    <property type="match status" value="1"/>
</dbReference>
<dbReference type="InterPro" id="IPR006664">
    <property type="entry name" value="OMP_bac"/>
</dbReference>
<dbReference type="EMBL" id="JAUGZK010000015">
    <property type="protein sequence ID" value="MEE2025680.1"/>
    <property type="molecule type" value="Genomic_DNA"/>
</dbReference>
<accession>A0ABU7JJ25</accession>
<evidence type="ECO:0000313" key="6">
    <source>
        <dbReference type="Proteomes" id="UP001339167"/>
    </source>
</evidence>
<dbReference type="CDD" id="cd07185">
    <property type="entry name" value="OmpA_C-like"/>
    <property type="match status" value="1"/>
</dbReference>